<protein>
    <submittedName>
        <fullName evidence="2">Uncharacterized protein</fullName>
    </submittedName>
</protein>
<organism evidence="2 3">
    <name type="scientific">Porites evermanni</name>
    <dbReference type="NCBI Taxonomy" id="104178"/>
    <lineage>
        <taxon>Eukaryota</taxon>
        <taxon>Metazoa</taxon>
        <taxon>Cnidaria</taxon>
        <taxon>Anthozoa</taxon>
        <taxon>Hexacorallia</taxon>
        <taxon>Scleractinia</taxon>
        <taxon>Fungiina</taxon>
        <taxon>Poritidae</taxon>
        <taxon>Porites</taxon>
    </lineage>
</organism>
<accession>A0ABN8SJH6</accession>
<evidence type="ECO:0000313" key="3">
    <source>
        <dbReference type="Proteomes" id="UP001159427"/>
    </source>
</evidence>
<sequence>MLKMNKRGKDVNWSKLANASPKPKRLHLEEDDCYELVDYQKVNGASESLLRGLASTEIYLKKVRKTVSKMMRLQWTSELEIDALEAKGQWATLAELIAQSTIFEDQKHSFVVARVHYQNQRSREVARKAHEYLERLHGEKGSELEIAETCARGLVQAILRLLKIRVVSKLTLSQMMREKRSQKHHSSVSQVSRHKSGRIHL</sequence>
<evidence type="ECO:0000313" key="2">
    <source>
        <dbReference type="EMBL" id="CAH3190054.1"/>
    </source>
</evidence>
<comment type="caution">
    <text evidence="2">The sequence shown here is derived from an EMBL/GenBank/DDBJ whole genome shotgun (WGS) entry which is preliminary data.</text>
</comment>
<dbReference type="Proteomes" id="UP001159427">
    <property type="component" value="Unassembled WGS sequence"/>
</dbReference>
<dbReference type="EMBL" id="CALNXI010002696">
    <property type="protein sequence ID" value="CAH3190054.1"/>
    <property type="molecule type" value="Genomic_DNA"/>
</dbReference>
<feature type="compositionally biased region" description="Basic residues" evidence="1">
    <location>
        <begin position="180"/>
        <end position="201"/>
    </location>
</feature>
<reference evidence="2 3" key="1">
    <citation type="submission" date="2022-05" db="EMBL/GenBank/DDBJ databases">
        <authorList>
            <consortium name="Genoscope - CEA"/>
            <person name="William W."/>
        </authorList>
    </citation>
    <scope>NUCLEOTIDE SEQUENCE [LARGE SCALE GENOMIC DNA]</scope>
</reference>
<gene>
    <name evidence="2" type="ORF">PEVE_00020011</name>
</gene>
<evidence type="ECO:0000256" key="1">
    <source>
        <dbReference type="SAM" id="MobiDB-lite"/>
    </source>
</evidence>
<name>A0ABN8SJH6_9CNID</name>
<proteinExistence type="predicted"/>
<feature type="region of interest" description="Disordered" evidence="1">
    <location>
        <begin position="176"/>
        <end position="201"/>
    </location>
</feature>
<keyword evidence="3" id="KW-1185">Reference proteome</keyword>